<dbReference type="PANTHER" id="PTHR46959">
    <property type="entry name" value="SULFOQUINOVOSIDASE"/>
    <property type="match status" value="1"/>
</dbReference>
<dbReference type="PANTHER" id="PTHR46959:SF2">
    <property type="entry name" value="SULFOQUINOVOSIDASE"/>
    <property type="match status" value="1"/>
</dbReference>
<evidence type="ECO:0000259" key="5">
    <source>
        <dbReference type="Pfam" id="PF21365"/>
    </source>
</evidence>
<keyword evidence="3" id="KW-0812">Transmembrane</keyword>
<reference evidence="6 7" key="1">
    <citation type="submission" date="2018-09" db="EMBL/GenBank/DDBJ databases">
        <title>Complete genome sequence of Euzebya sp. DY32-46 isolated from seawater of Pacific Ocean.</title>
        <authorList>
            <person name="Xu L."/>
            <person name="Wu Y.-H."/>
            <person name="Xu X.-W."/>
        </authorList>
    </citation>
    <scope>NUCLEOTIDE SEQUENCE [LARGE SCALE GENOMIC DNA]</scope>
    <source>
        <strain evidence="6 7">DY32-46</strain>
    </source>
</reference>
<dbReference type="SUPFAM" id="SSF51011">
    <property type="entry name" value="Glycosyl hydrolase domain"/>
    <property type="match status" value="1"/>
</dbReference>
<dbReference type="GO" id="GO:0004553">
    <property type="term" value="F:hydrolase activity, hydrolyzing O-glycosyl compounds"/>
    <property type="evidence" value="ECO:0007669"/>
    <property type="project" value="InterPro"/>
</dbReference>
<dbReference type="Gene3D" id="2.60.40.1760">
    <property type="entry name" value="glycosyl hydrolase (family 31)"/>
    <property type="match status" value="1"/>
</dbReference>
<dbReference type="EMBL" id="CP031165">
    <property type="protein sequence ID" value="AXV09693.1"/>
    <property type="molecule type" value="Genomic_DNA"/>
</dbReference>
<dbReference type="KEGG" id="euz:DVS28_a5037"/>
<sequence>MADRLHLPRVVRVTAVTLVLTIVAAVGVVRLVGPPSTSSVTPLLPQGIEVGERARGTYRVGEHTVLIAADGITISHPASPRAVWASPRARAFLVAATGTVDTPERRGMLRLSEHIEEVFGEQTVEGADVDTDGRLVITGLLGNEESDERLEYQVFVATSERQTGGLDIDVAVLEEVDRLSLISELDPGEQVHGLGAQFADFDLRGRAYPLIPRAQGVGRGAQPLSLLVDLVLGAAGAADTTGAPLPHMVTSAPRSLWVHGPDVVVADLRQDDRLAMTVWGEALEVSMAVGATPADHVAAHTSAEGVPRRVPEWLGTGLVLGVSEGVSEVRDRLDLLAEADVDVAAVWLSDWAGLRPVPFGDGPGLSGTVDAARYPDLPGLVEDLADDDIRVLTTASPMLSPDAAHDGGRDLWQEAAEEGWLVRDEDEQSYVVEVSGVRVGWVDLFDPDAQAWYARVLADEALGSGATGLVALDGEGPPLEAVTAAGPVEDLRRAYPTRWAATTRRALELAGLGQDGLTVHTAVGPGTAGEAGILRAGDQLVDFSHTDGLASGLDGLLSGGVSGLTRSHVDIGATTTVALPGPLPDLLRSEELVVRSAELSAFTSMMRTAPGTRPDLGASITDDGVIGHLSALVGLFGALADERERLDRAFDSRALPLVRHPVLVVPEQPEVAYQPEVFFMGEDLFVAPVLEEGATEREVTLPIGSWVDIWTGEQVEVSRTTVEETTVEAPLGRPPAWARAGSAVAEDLDRWRQAS</sequence>
<accession>A0A346Y5E6</accession>
<dbReference type="Gene3D" id="2.60.40.1180">
    <property type="entry name" value="Golgi alpha-mannosidase II"/>
    <property type="match status" value="1"/>
</dbReference>
<dbReference type="Gene3D" id="3.20.20.80">
    <property type="entry name" value="Glycosidases"/>
    <property type="match status" value="1"/>
</dbReference>
<evidence type="ECO:0000256" key="1">
    <source>
        <dbReference type="ARBA" id="ARBA00007806"/>
    </source>
</evidence>
<dbReference type="InterPro" id="IPR013780">
    <property type="entry name" value="Glyco_hydro_b"/>
</dbReference>
<dbReference type="OrthoDB" id="176168at2"/>
<evidence type="ECO:0000256" key="2">
    <source>
        <dbReference type="RuleBase" id="RU361185"/>
    </source>
</evidence>
<keyword evidence="6" id="KW-0808">Transferase</keyword>
<dbReference type="Proteomes" id="UP000264006">
    <property type="component" value="Chromosome"/>
</dbReference>
<feature type="transmembrane region" description="Helical" evidence="3">
    <location>
        <begin position="12"/>
        <end position="33"/>
    </location>
</feature>
<name>A0A346Y5E6_9ACTN</name>
<dbReference type="GO" id="GO:0016740">
    <property type="term" value="F:transferase activity"/>
    <property type="evidence" value="ECO:0007669"/>
    <property type="project" value="UniProtKB-KW"/>
</dbReference>
<evidence type="ECO:0000256" key="3">
    <source>
        <dbReference type="SAM" id="Phobius"/>
    </source>
</evidence>
<dbReference type="InterPro" id="IPR011013">
    <property type="entry name" value="Gal_mutarotase_sf_dom"/>
</dbReference>
<evidence type="ECO:0000313" key="7">
    <source>
        <dbReference type="Proteomes" id="UP000264006"/>
    </source>
</evidence>
<keyword evidence="2" id="KW-0326">Glycosidase</keyword>
<dbReference type="InterPro" id="IPR048395">
    <property type="entry name" value="Glyco_hydro_31_C"/>
</dbReference>
<keyword evidence="2" id="KW-0378">Hydrolase</keyword>
<keyword evidence="7" id="KW-1185">Reference proteome</keyword>
<dbReference type="GO" id="GO:0005975">
    <property type="term" value="P:carbohydrate metabolic process"/>
    <property type="evidence" value="ECO:0007669"/>
    <property type="project" value="InterPro"/>
</dbReference>
<evidence type="ECO:0000259" key="4">
    <source>
        <dbReference type="Pfam" id="PF01055"/>
    </source>
</evidence>
<dbReference type="GO" id="GO:0030246">
    <property type="term" value="F:carbohydrate binding"/>
    <property type="evidence" value="ECO:0007669"/>
    <property type="project" value="InterPro"/>
</dbReference>
<feature type="domain" description="Glycoside hydrolase family 31 TIM barrel" evidence="4">
    <location>
        <begin position="326"/>
        <end position="608"/>
    </location>
</feature>
<dbReference type="Pfam" id="PF21365">
    <property type="entry name" value="Glyco_hydro_31_3rd"/>
    <property type="match status" value="1"/>
</dbReference>
<comment type="similarity">
    <text evidence="1 2">Belongs to the glycosyl hydrolase 31 family.</text>
</comment>
<dbReference type="AlphaFoldDB" id="A0A346Y5E6"/>
<feature type="domain" description="Glycosyl hydrolase family 31 C-terminal" evidence="5">
    <location>
        <begin position="655"/>
        <end position="743"/>
    </location>
</feature>
<protein>
    <submittedName>
        <fullName evidence="6">Alpha-glucosyltransferase YihQ</fullName>
    </submittedName>
</protein>
<proteinExistence type="inferred from homology"/>
<dbReference type="Pfam" id="PF01055">
    <property type="entry name" value="Glyco_hydro_31_2nd"/>
    <property type="match status" value="1"/>
</dbReference>
<keyword evidence="3" id="KW-1133">Transmembrane helix</keyword>
<dbReference type="InterPro" id="IPR052990">
    <property type="entry name" value="Sulfoquinovosidase_GH31"/>
</dbReference>
<dbReference type="InterPro" id="IPR017853">
    <property type="entry name" value="GH"/>
</dbReference>
<dbReference type="RefSeq" id="WP_114593831.1">
    <property type="nucleotide sequence ID" value="NZ_CP031165.1"/>
</dbReference>
<dbReference type="SUPFAM" id="SSF74650">
    <property type="entry name" value="Galactose mutarotase-like"/>
    <property type="match status" value="1"/>
</dbReference>
<organism evidence="6 7">
    <name type="scientific">Euzebya pacifica</name>
    <dbReference type="NCBI Taxonomy" id="1608957"/>
    <lineage>
        <taxon>Bacteria</taxon>
        <taxon>Bacillati</taxon>
        <taxon>Actinomycetota</taxon>
        <taxon>Nitriliruptoria</taxon>
        <taxon>Euzebyales</taxon>
    </lineage>
</organism>
<gene>
    <name evidence="6" type="ORF">DVS28_a5037</name>
</gene>
<evidence type="ECO:0000313" key="6">
    <source>
        <dbReference type="EMBL" id="AXV09693.1"/>
    </source>
</evidence>
<dbReference type="InterPro" id="IPR000322">
    <property type="entry name" value="Glyco_hydro_31_TIM"/>
</dbReference>
<dbReference type="SUPFAM" id="SSF51445">
    <property type="entry name" value="(Trans)glycosidases"/>
    <property type="match status" value="1"/>
</dbReference>
<keyword evidence="3" id="KW-0472">Membrane</keyword>